<dbReference type="PANTHER" id="PTHR43719">
    <property type="entry name" value="TWO-COMPONENT HISTIDINE KINASE"/>
    <property type="match status" value="1"/>
</dbReference>
<dbReference type="CDD" id="cd00082">
    <property type="entry name" value="HisKA"/>
    <property type="match status" value="1"/>
</dbReference>
<evidence type="ECO:0000313" key="3">
    <source>
        <dbReference type="EMBL" id="GAI40922.1"/>
    </source>
</evidence>
<dbReference type="AlphaFoldDB" id="X1NA85"/>
<feature type="domain" description="Response regulatory" evidence="2">
    <location>
        <begin position="8"/>
        <end position="121"/>
    </location>
</feature>
<gene>
    <name evidence="3" type="ORF">S06H3_38975</name>
</gene>
<dbReference type="EMBL" id="BARV01023801">
    <property type="protein sequence ID" value="GAI40922.1"/>
    <property type="molecule type" value="Genomic_DNA"/>
</dbReference>
<dbReference type="SMART" id="SM00388">
    <property type="entry name" value="HisKA"/>
    <property type="match status" value="1"/>
</dbReference>
<evidence type="ECO:0000256" key="1">
    <source>
        <dbReference type="ARBA" id="ARBA00022553"/>
    </source>
</evidence>
<dbReference type="InterPro" id="IPR050956">
    <property type="entry name" value="2C_system_His_kinase"/>
</dbReference>
<dbReference type="Gene3D" id="3.40.50.2300">
    <property type="match status" value="1"/>
</dbReference>
<dbReference type="PANTHER" id="PTHR43719:SF28">
    <property type="entry name" value="PEROXIDE STRESS-ACTIVATED HISTIDINE KINASE MAK1-RELATED"/>
    <property type="match status" value="1"/>
</dbReference>
<protein>
    <recommendedName>
        <fullName evidence="2">Response regulatory domain-containing protein</fullName>
    </recommendedName>
</protein>
<dbReference type="SUPFAM" id="SSF52172">
    <property type="entry name" value="CheY-like"/>
    <property type="match status" value="1"/>
</dbReference>
<dbReference type="PROSITE" id="PS50110">
    <property type="entry name" value="RESPONSE_REGULATORY"/>
    <property type="match status" value="1"/>
</dbReference>
<dbReference type="InterPro" id="IPR001789">
    <property type="entry name" value="Sig_transdc_resp-reg_receiver"/>
</dbReference>
<dbReference type="GO" id="GO:0000155">
    <property type="term" value="F:phosphorelay sensor kinase activity"/>
    <property type="evidence" value="ECO:0007669"/>
    <property type="project" value="InterPro"/>
</dbReference>
<comment type="caution">
    <text evidence="3">The sequence shown here is derived from an EMBL/GenBank/DDBJ whole genome shotgun (WGS) entry which is preliminary data.</text>
</comment>
<evidence type="ECO:0000259" key="2">
    <source>
        <dbReference type="PROSITE" id="PS50110"/>
    </source>
</evidence>
<dbReference type="Gene3D" id="1.10.287.130">
    <property type="match status" value="1"/>
</dbReference>
<organism evidence="3">
    <name type="scientific">marine sediment metagenome</name>
    <dbReference type="NCBI Taxonomy" id="412755"/>
    <lineage>
        <taxon>unclassified sequences</taxon>
        <taxon>metagenomes</taxon>
        <taxon>ecological metagenomes</taxon>
    </lineage>
</organism>
<dbReference type="InterPro" id="IPR003661">
    <property type="entry name" value="HisK_dim/P_dom"/>
</dbReference>
<dbReference type="InterPro" id="IPR011006">
    <property type="entry name" value="CheY-like_superfamily"/>
</dbReference>
<reference evidence="3" key="1">
    <citation type="journal article" date="2014" name="Front. Microbiol.">
        <title>High frequency of phylogenetically diverse reductive dehalogenase-homologous genes in deep subseafloor sedimentary metagenomes.</title>
        <authorList>
            <person name="Kawai M."/>
            <person name="Futagami T."/>
            <person name="Toyoda A."/>
            <person name="Takaki Y."/>
            <person name="Nishi S."/>
            <person name="Hori S."/>
            <person name="Arai W."/>
            <person name="Tsubouchi T."/>
            <person name="Morono Y."/>
            <person name="Uchiyama I."/>
            <person name="Ito T."/>
            <person name="Fujiyama A."/>
            <person name="Inagaki F."/>
            <person name="Takami H."/>
        </authorList>
    </citation>
    <scope>NUCLEOTIDE SEQUENCE</scope>
    <source>
        <strain evidence="3">Expedition CK06-06</strain>
    </source>
</reference>
<proteinExistence type="predicted"/>
<dbReference type="SMART" id="SM00448">
    <property type="entry name" value="REC"/>
    <property type="match status" value="1"/>
</dbReference>
<keyword evidence="1" id="KW-0597">Phosphoprotein</keyword>
<dbReference type="Pfam" id="PF00512">
    <property type="entry name" value="HisKA"/>
    <property type="match status" value="1"/>
</dbReference>
<dbReference type="Pfam" id="PF00072">
    <property type="entry name" value="Response_reg"/>
    <property type="match status" value="1"/>
</dbReference>
<feature type="non-terminal residue" evidence="3">
    <location>
        <position position="243"/>
    </location>
</feature>
<sequence length="243" mass="27726">MKKYSNSKILVIDNDPLNIYFFKEILKKDYKVITALNGIKALKIILENPPDVILLDLIMPNMSSFGVLEKIIKYTCNIPVIVVSTKTDTKDVKIALNKGAIDYIKRPVDEIELLARIKASLRLKSREDSLKRFIKLKDRVISIVSHDLKAPFGAIVGFSKLLINDNELNEGLNSKAKACIINIFKQSQIMLNYVEKLLDLTFLDSGKLELNINKIKLTHIIDNCLNVFEQKIKEKKIKLEQNV</sequence>
<name>X1NA85_9ZZZZ</name>
<accession>X1NA85</accession>